<feature type="region of interest" description="Disordered" evidence="1">
    <location>
        <begin position="71"/>
        <end position="102"/>
    </location>
</feature>
<accession>A0A226EU38</accession>
<gene>
    <name evidence="2" type="ORF">Fcan01_04413</name>
</gene>
<dbReference type="EMBL" id="LNIX01000002">
    <property type="protein sequence ID" value="OXA60331.1"/>
    <property type="molecule type" value="Genomic_DNA"/>
</dbReference>
<name>A0A226EU38_FOLCA</name>
<reference evidence="2 3" key="1">
    <citation type="submission" date="2015-12" db="EMBL/GenBank/DDBJ databases">
        <title>The genome of Folsomia candida.</title>
        <authorList>
            <person name="Faddeeva A."/>
            <person name="Derks M.F."/>
            <person name="Anvar Y."/>
            <person name="Smit S."/>
            <person name="Van Straalen N."/>
            <person name="Roelofs D."/>
        </authorList>
    </citation>
    <scope>NUCLEOTIDE SEQUENCE [LARGE SCALE GENOMIC DNA]</scope>
    <source>
        <strain evidence="2 3">VU population</strain>
        <tissue evidence="2">Whole body</tissue>
    </source>
</reference>
<dbReference type="AlphaFoldDB" id="A0A226EU38"/>
<sequence>MEEEVGVVEEDGVDEEVEVDEVGVDEEVEVDEVGVDEEVEVDEVGVDEEVEVDDFGAVLKSEIATTARRRDMDCPFPKKSAVSTDAAPASSSNGAGSSVSSSTVASVAEQFKAMVMASSAPSPEAISAIRSAYEDELLQDEDEDEEMDFVFCA</sequence>
<proteinExistence type="predicted"/>
<feature type="compositionally biased region" description="Low complexity" evidence="1">
    <location>
        <begin position="86"/>
        <end position="102"/>
    </location>
</feature>
<keyword evidence="3" id="KW-1185">Reference proteome</keyword>
<comment type="caution">
    <text evidence="2">The sequence shown here is derived from an EMBL/GenBank/DDBJ whole genome shotgun (WGS) entry which is preliminary data.</text>
</comment>
<evidence type="ECO:0000256" key="1">
    <source>
        <dbReference type="SAM" id="MobiDB-lite"/>
    </source>
</evidence>
<evidence type="ECO:0000313" key="2">
    <source>
        <dbReference type="EMBL" id="OXA60331.1"/>
    </source>
</evidence>
<dbReference type="Proteomes" id="UP000198287">
    <property type="component" value="Unassembled WGS sequence"/>
</dbReference>
<organism evidence="2 3">
    <name type="scientific">Folsomia candida</name>
    <name type="common">Springtail</name>
    <dbReference type="NCBI Taxonomy" id="158441"/>
    <lineage>
        <taxon>Eukaryota</taxon>
        <taxon>Metazoa</taxon>
        <taxon>Ecdysozoa</taxon>
        <taxon>Arthropoda</taxon>
        <taxon>Hexapoda</taxon>
        <taxon>Collembola</taxon>
        <taxon>Entomobryomorpha</taxon>
        <taxon>Isotomoidea</taxon>
        <taxon>Isotomidae</taxon>
        <taxon>Proisotominae</taxon>
        <taxon>Folsomia</taxon>
    </lineage>
</organism>
<evidence type="ECO:0000313" key="3">
    <source>
        <dbReference type="Proteomes" id="UP000198287"/>
    </source>
</evidence>
<protein>
    <submittedName>
        <fullName evidence="2">Uncharacterized protein</fullName>
    </submittedName>
</protein>